<reference evidence="6 7" key="1">
    <citation type="journal article" date="2013" name="PLoS Genet.">
        <title>The genome and development-dependent transcriptomes of Pyronema confluens: a window into fungal evolution.</title>
        <authorList>
            <person name="Traeger S."/>
            <person name="Altegoer F."/>
            <person name="Freitag M."/>
            <person name="Gabaldon T."/>
            <person name="Kempken F."/>
            <person name="Kumar A."/>
            <person name="Marcet-Houben M."/>
            <person name="Poggeler S."/>
            <person name="Stajich J.E."/>
            <person name="Nowrousian M."/>
        </authorList>
    </citation>
    <scope>NUCLEOTIDE SEQUENCE [LARGE SCALE GENOMIC DNA]</scope>
    <source>
        <strain evidence="7">CBS 100304</strain>
        <tissue evidence="6">Vegetative mycelium</tissue>
    </source>
</reference>
<dbReference type="GO" id="GO:0042995">
    <property type="term" value="C:cell projection"/>
    <property type="evidence" value="ECO:0007669"/>
    <property type="project" value="TreeGrafter"/>
</dbReference>
<dbReference type="GO" id="GO:0004725">
    <property type="term" value="F:protein tyrosine phosphatase activity"/>
    <property type="evidence" value="ECO:0007669"/>
    <property type="project" value="TreeGrafter"/>
</dbReference>
<dbReference type="Proteomes" id="UP000018144">
    <property type="component" value="Unassembled WGS sequence"/>
</dbReference>
<dbReference type="EC" id="3.1.3.67" evidence="1"/>
<dbReference type="InterPro" id="IPR000340">
    <property type="entry name" value="Dual-sp_phosphatase_cat-dom"/>
</dbReference>
<evidence type="ECO:0000313" key="7">
    <source>
        <dbReference type="Proteomes" id="UP000018144"/>
    </source>
</evidence>
<dbReference type="PANTHER" id="PTHR12305">
    <property type="entry name" value="PHOSPHATASE WITH HOMOLOGY TO TENSIN"/>
    <property type="match status" value="1"/>
</dbReference>
<gene>
    <name evidence="6" type="ORF">PCON_09464</name>
</gene>
<dbReference type="Pfam" id="PF00782">
    <property type="entry name" value="DSPc"/>
    <property type="match status" value="1"/>
</dbReference>
<evidence type="ECO:0000256" key="3">
    <source>
        <dbReference type="SAM" id="MobiDB-lite"/>
    </source>
</evidence>
<dbReference type="eggNOG" id="KOG2283">
    <property type="taxonomic scope" value="Eukaryota"/>
</dbReference>
<feature type="compositionally biased region" description="Pro residues" evidence="3">
    <location>
        <begin position="138"/>
        <end position="151"/>
    </location>
</feature>
<feature type="compositionally biased region" description="Low complexity" evidence="3">
    <location>
        <begin position="127"/>
        <end position="137"/>
    </location>
</feature>
<dbReference type="SMART" id="SM00404">
    <property type="entry name" value="PTPc_motif"/>
    <property type="match status" value="1"/>
</dbReference>
<feature type="region of interest" description="Disordered" evidence="3">
    <location>
        <begin position="103"/>
        <end position="151"/>
    </location>
</feature>
<protein>
    <recommendedName>
        <fullName evidence="1">phosphatidylinositol-3,4,5-trisphosphate 3-phosphatase</fullName>
        <ecNumber evidence="1">3.1.3.67</ecNumber>
    </recommendedName>
</protein>
<feature type="domain" description="Phosphatase tensin-type" evidence="5">
    <location>
        <begin position="153"/>
        <end position="315"/>
    </location>
</feature>
<evidence type="ECO:0000256" key="1">
    <source>
        <dbReference type="ARBA" id="ARBA00013015"/>
    </source>
</evidence>
<keyword evidence="7" id="KW-1185">Reference proteome</keyword>
<dbReference type="InterPro" id="IPR029023">
    <property type="entry name" value="Tensin_phosphatase"/>
</dbReference>
<dbReference type="AlphaFoldDB" id="U4LG36"/>
<dbReference type="PROSITE" id="PS51181">
    <property type="entry name" value="PPASE_TENSIN"/>
    <property type="match status" value="1"/>
</dbReference>
<dbReference type="SUPFAM" id="SSF52799">
    <property type="entry name" value="(Phosphotyrosine protein) phosphatases II"/>
    <property type="match status" value="1"/>
</dbReference>
<dbReference type="CDD" id="cd14497">
    <property type="entry name" value="PTP_PTEN-like"/>
    <property type="match status" value="1"/>
</dbReference>
<dbReference type="InterPro" id="IPR029021">
    <property type="entry name" value="Prot-tyrosine_phosphatase-like"/>
</dbReference>
<name>U4LG36_PYROM</name>
<feature type="region of interest" description="Disordered" evidence="3">
    <location>
        <begin position="41"/>
        <end position="82"/>
    </location>
</feature>
<feature type="compositionally biased region" description="Low complexity" evidence="3">
    <location>
        <begin position="467"/>
        <end position="479"/>
    </location>
</feature>
<dbReference type="PROSITE" id="PS50056">
    <property type="entry name" value="TYR_PHOSPHATASE_2"/>
    <property type="match status" value="1"/>
</dbReference>
<dbReference type="OrthoDB" id="16692at2759"/>
<dbReference type="PROSITE" id="PS00383">
    <property type="entry name" value="TYR_PHOSPHATASE_1"/>
    <property type="match status" value="1"/>
</dbReference>
<dbReference type="STRING" id="1076935.U4LG36"/>
<dbReference type="InterPro" id="IPR051281">
    <property type="entry name" value="Dual-spec_lipid-protein_phosph"/>
</dbReference>
<dbReference type="InterPro" id="IPR016130">
    <property type="entry name" value="Tyr_Pase_AS"/>
</dbReference>
<dbReference type="GO" id="GO:0051896">
    <property type="term" value="P:regulation of phosphatidylinositol 3-kinase/protein kinase B signal transduction"/>
    <property type="evidence" value="ECO:0007669"/>
    <property type="project" value="TreeGrafter"/>
</dbReference>
<dbReference type="GO" id="GO:0005829">
    <property type="term" value="C:cytosol"/>
    <property type="evidence" value="ECO:0007669"/>
    <property type="project" value="TreeGrafter"/>
</dbReference>
<evidence type="ECO:0000313" key="6">
    <source>
        <dbReference type="EMBL" id="CCX30863.1"/>
    </source>
</evidence>
<evidence type="ECO:0000259" key="5">
    <source>
        <dbReference type="PROSITE" id="PS51181"/>
    </source>
</evidence>
<dbReference type="GO" id="GO:0043491">
    <property type="term" value="P:phosphatidylinositol 3-kinase/protein kinase B signal transduction"/>
    <property type="evidence" value="ECO:0007669"/>
    <property type="project" value="TreeGrafter"/>
</dbReference>
<keyword evidence="2" id="KW-0378">Hydrolase</keyword>
<dbReference type="InterPro" id="IPR000387">
    <property type="entry name" value="Tyr_Pase_dom"/>
</dbReference>
<dbReference type="EMBL" id="HF935497">
    <property type="protein sequence ID" value="CCX30863.1"/>
    <property type="molecule type" value="Genomic_DNA"/>
</dbReference>
<dbReference type="Gene3D" id="3.90.190.10">
    <property type="entry name" value="Protein tyrosine phosphatase superfamily"/>
    <property type="match status" value="1"/>
</dbReference>
<evidence type="ECO:0000259" key="4">
    <source>
        <dbReference type="PROSITE" id="PS50056"/>
    </source>
</evidence>
<proteinExistence type="predicted"/>
<dbReference type="GO" id="GO:0046856">
    <property type="term" value="P:phosphatidylinositol dephosphorylation"/>
    <property type="evidence" value="ECO:0007669"/>
    <property type="project" value="TreeGrafter"/>
</dbReference>
<dbReference type="InterPro" id="IPR003595">
    <property type="entry name" value="Tyr_Pase_cat"/>
</dbReference>
<feature type="region of interest" description="Disordered" evidence="3">
    <location>
        <begin position="467"/>
        <end position="558"/>
    </location>
</feature>
<evidence type="ECO:0000256" key="2">
    <source>
        <dbReference type="ARBA" id="ARBA00022801"/>
    </source>
</evidence>
<accession>U4LG36</accession>
<dbReference type="PANTHER" id="PTHR12305:SF81">
    <property type="entry name" value="PHOSPHATIDYLINOSITOL 3,4,5-TRISPHOSPHATE 3-PHOSPHATASE AND DUAL-SPECIFICITY PROTEIN PHOSPHATASE PTEN"/>
    <property type="match status" value="1"/>
</dbReference>
<dbReference type="GO" id="GO:0005886">
    <property type="term" value="C:plasma membrane"/>
    <property type="evidence" value="ECO:0007669"/>
    <property type="project" value="TreeGrafter"/>
</dbReference>
<dbReference type="GO" id="GO:0005634">
    <property type="term" value="C:nucleus"/>
    <property type="evidence" value="ECO:0007669"/>
    <property type="project" value="TreeGrafter"/>
</dbReference>
<feature type="domain" description="Tyrosine specific protein phosphatases" evidence="4">
    <location>
        <begin position="223"/>
        <end position="287"/>
    </location>
</feature>
<dbReference type="GO" id="GO:0016314">
    <property type="term" value="F:phosphatidylinositol-3,4,5-trisphosphate 3-phosphatase activity"/>
    <property type="evidence" value="ECO:0007669"/>
    <property type="project" value="UniProtKB-EC"/>
</dbReference>
<sequence>MVSHPPPPHYNPCCRSPVSLLRSLVAGPRLRHDSDLDLCYVSGGPQDNLPSAGPVDASSPGEAVGDSQIPAPGVPMSPTSIISPITPATPVVSVTPVPGVNTPETTISSSAGAVNGAPMLSTPVPAHPTGTSATAAPAPAPAPIEPPHPFPEPTLIAMSTPALGASSLYRNPLPDVVHFLQSTHRDSWHIFEFRAEGCGYKDSDVMNRVSHYPWPDHHAPPFVHLPAVVAEMREHLTGAPASPAQRKVAVVHCKAGKGRSGTVSCAYLMAEHGWSKEAAMARFTERRMRRGFGEGVSIPSQRRYLDYVEKWIAAGKVYTPRAVRVSHIQIYGLRQGVRVSVQGYIEGGRKIHDYHRFKKSERQVMKRDEEGGKCDVVLTPDTVDGGIVVPGGDINLDFVKKTKVYGMGLVTSVSHVWWNAWWEGGGAENGTYEVQWEELDGVKGTRQKGRRGWDRCLVVWSLEPEQDAAAGEAEGEQVNGQGGELNGDPSAGHQGLGQNLANRLQKPLETGEGESIIGSSLGAPTPDTSPRESRDGPPPPPVGDTAKNQGERFIAQRP</sequence>
<organism evidence="6 7">
    <name type="scientific">Pyronema omphalodes (strain CBS 100304)</name>
    <name type="common">Pyronema confluens</name>
    <dbReference type="NCBI Taxonomy" id="1076935"/>
    <lineage>
        <taxon>Eukaryota</taxon>
        <taxon>Fungi</taxon>
        <taxon>Dikarya</taxon>
        <taxon>Ascomycota</taxon>
        <taxon>Pezizomycotina</taxon>
        <taxon>Pezizomycetes</taxon>
        <taxon>Pezizales</taxon>
        <taxon>Pyronemataceae</taxon>
        <taxon>Pyronema</taxon>
    </lineage>
</organism>